<dbReference type="EMBL" id="PICB01002577">
    <property type="protein sequence ID" value="PLP38396.1"/>
    <property type="molecule type" value="Genomic_DNA"/>
</dbReference>
<feature type="non-terminal residue" evidence="8">
    <location>
        <position position="1"/>
    </location>
</feature>
<comment type="caution">
    <text evidence="8">The sequence shown here is derived from an EMBL/GenBank/DDBJ whole genome shotgun (WGS) entry which is preliminary data.</text>
</comment>
<name>A0A2N5A644_KLEVA</name>
<comment type="cofactor">
    <cofactor evidence="1">
        <name>pyridoxal 5'-phosphate</name>
        <dbReference type="ChEBI" id="CHEBI:597326"/>
    </cofactor>
</comment>
<proteinExistence type="inferred from homology"/>
<evidence type="ECO:0000259" key="7">
    <source>
        <dbReference type="Pfam" id="PF00155"/>
    </source>
</evidence>
<dbReference type="InterPro" id="IPR015424">
    <property type="entry name" value="PyrdxlP-dep_Trfase"/>
</dbReference>
<gene>
    <name evidence="8" type="ORF">CWM98_32930</name>
</gene>
<dbReference type="PANTHER" id="PTHR42790">
    <property type="entry name" value="AMINOTRANSFERASE"/>
    <property type="match status" value="1"/>
</dbReference>
<sequence length="255" mass="28486">YPPLRQAVSEICHSRGVTCSPAQVYITSGSQQSLDIVARTLLDPGDTIVVERPTYLAALQVFQLAQANILSVDTDDDGMLVEQLADLLETTRVKAVYLVPTFGNPGGKTLSETRRRRLVELAKKYDFVILEDDPYGEISFTDAVRRPLYQHAVELGCEDQVVYTSTFSKILAPGMRIGWVVMPDWLAQQTVIVKQAADLHTNMLSQVITAEYLGMNRLENQIALIREDYRKKCVALADALESRLGEHLEFSRPQG</sequence>
<feature type="domain" description="Aminotransferase class I/classII large" evidence="7">
    <location>
        <begin position="3"/>
        <end position="213"/>
    </location>
</feature>
<dbReference type="Gene3D" id="3.40.640.10">
    <property type="entry name" value="Type I PLP-dependent aspartate aminotransferase-like (Major domain)"/>
    <property type="match status" value="1"/>
</dbReference>
<dbReference type="InterPro" id="IPR015421">
    <property type="entry name" value="PyrdxlP-dep_Trfase_major"/>
</dbReference>
<reference evidence="8 9" key="2">
    <citation type="submission" date="2018-01" db="EMBL/GenBank/DDBJ databases">
        <title>Genomic study of Klebsiella pneumoniae.</title>
        <authorList>
            <person name="Yang Y."/>
            <person name="Bicalho R."/>
        </authorList>
    </citation>
    <scope>NUCLEOTIDE SEQUENCE [LARGE SCALE GENOMIC DNA]</scope>
    <source>
        <strain evidence="8 9">A5</strain>
    </source>
</reference>
<evidence type="ECO:0000313" key="9">
    <source>
        <dbReference type="Proteomes" id="UP000234473"/>
    </source>
</evidence>
<evidence type="ECO:0000256" key="6">
    <source>
        <dbReference type="ARBA" id="ARBA00022898"/>
    </source>
</evidence>
<dbReference type="FunFam" id="3.40.640.10:FF:000053">
    <property type="entry name" value="Aminotransferase, class I"/>
    <property type="match status" value="1"/>
</dbReference>
<dbReference type="SUPFAM" id="SSF53383">
    <property type="entry name" value="PLP-dependent transferases"/>
    <property type="match status" value="1"/>
</dbReference>
<reference evidence="8 9" key="1">
    <citation type="submission" date="2017-11" db="EMBL/GenBank/DDBJ databases">
        <authorList>
            <person name="Han C.G."/>
        </authorList>
    </citation>
    <scope>NUCLEOTIDE SEQUENCE [LARGE SCALE GENOMIC DNA]</scope>
    <source>
        <strain evidence="8 9">A5</strain>
    </source>
</reference>
<dbReference type="GO" id="GO:1901605">
    <property type="term" value="P:alpha-amino acid metabolic process"/>
    <property type="evidence" value="ECO:0007669"/>
    <property type="project" value="TreeGrafter"/>
</dbReference>
<evidence type="ECO:0000256" key="5">
    <source>
        <dbReference type="ARBA" id="ARBA00022679"/>
    </source>
</evidence>
<evidence type="ECO:0000256" key="4">
    <source>
        <dbReference type="ARBA" id="ARBA00022576"/>
    </source>
</evidence>
<dbReference type="GO" id="GO:0008483">
    <property type="term" value="F:transaminase activity"/>
    <property type="evidence" value="ECO:0007669"/>
    <property type="project" value="UniProtKB-KW"/>
</dbReference>
<feature type="non-terminal residue" evidence="8">
    <location>
        <position position="255"/>
    </location>
</feature>
<protein>
    <submittedName>
        <fullName evidence="8">GntR family transcriptional regulator</fullName>
    </submittedName>
</protein>
<evidence type="ECO:0000256" key="1">
    <source>
        <dbReference type="ARBA" id="ARBA00001933"/>
    </source>
</evidence>
<comment type="subunit">
    <text evidence="3">Homodimer.</text>
</comment>
<keyword evidence="5" id="KW-0808">Transferase</keyword>
<dbReference type="GO" id="GO:0030170">
    <property type="term" value="F:pyridoxal phosphate binding"/>
    <property type="evidence" value="ECO:0007669"/>
    <property type="project" value="InterPro"/>
</dbReference>
<evidence type="ECO:0000256" key="3">
    <source>
        <dbReference type="ARBA" id="ARBA00011738"/>
    </source>
</evidence>
<dbReference type="CDD" id="cd00609">
    <property type="entry name" value="AAT_like"/>
    <property type="match status" value="1"/>
</dbReference>
<dbReference type="Pfam" id="PF00155">
    <property type="entry name" value="Aminotran_1_2"/>
    <property type="match status" value="1"/>
</dbReference>
<keyword evidence="4" id="KW-0032">Aminotransferase</keyword>
<dbReference type="AlphaFoldDB" id="A0A2N5A644"/>
<organism evidence="8 9">
    <name type="scientific">Klebsiella variicola</name>
    <dbReference type="NCBI Taxonomy" id="244366"/>
    <lineage>
        <taxon>Bacteria</taxon>
        <taxon>Pseudomonadati</taxon>
        <taxon>Pseudomonadota</taxon>
        <taxon>Gammaproteobacteria</taxon>
        <taxon>Enterobacterales</taxon>
        <taxon>Enterobacteriaceae</taxon>
        <taxon>Klebsiella/Raoultella group</taxon>
        <taxon>Klebsiella</taxon>
        <taxon>Klebsiella pneumoniae complex</taxon>
    </lineage>
</organism>
<dbReference type="InterPro" id="IPR050859">
    <property type="entry name" value="Class-I_PLP-dep_aminotransf"/>
</dbReference>
<evidence type="ECO:0000313" key="8">
    <source>
        <dbReference type="EMBL" id="PLP38396.1"/>
    </source>
</evidence>
<accession>A0A2N5A644</accession>
<keyword evidence="6" id="KW-0663">Pyridoxal phosphate</keyword>
<dbReference type="InterPro" id="IPR004839">
    <property type="entry name" value="Aminotransferase_I/II_large"/>
</dbReference>
<comment type="similarity">
    <text evidence="2">Belongs to the class-I pyridoxal-phosphate-dependent aminotransferase family.</text>
</comment>
<dbReference type="PANTHER" id="PTHR42790:SF19">
    <property type="entry name" value="KYNURENINE_ALPHA-AMINOADIPATE AMINOTRANSFERASE, MITOCHONDRIAL"/>
    <property type="match status" value="1"/>
</dbReference>
<dbReference type="Proteomes" id="UP000234473">
    <property type="component" value="Unassembled WGS sequence"/>
</dbReference>
<evidence type="ECO:0000256" key="2">
    <source>
        <dbReference type="ARBA" id="ARBA00007441"/>
    </source>
</evidence>